<dbReference type="SUPFAM" id="SSF54292">
    <property type="entry name" value="2Fe-2S ferredoxin-like"/>
    <property type="match status" value="1"/>
</dbReference>
<evidence type="ECO:0000313" key="3">
    <source>
        <dbReference type="Proteomes" id="UP000321764"/>
    </source>
</evidence>
<dbReference type="RefSeq" id="WP_147712363.1">
    <property type="nucleotide sequence ID" value="NZ_VKAD01000001.1"/>
</dbReference>
<dbReference type="PROSITE" id="PS00197">
    <property type="entry name" value="2FE2S_FER_1"/>
    <property type="match status" value="1"/>
</dbReference>
<dbReference type="Gene3D" id="3.10.20.30">
    <property type="match status" value="1"/>
</dbReference>
<accession>A0A5C8Z7T1</accession>
<feature type="domain" description="2Fe-2S ferredoxin-type" evidence="1">
    <location>
        <begin position="2"/>
        <end position="119"/>
    </location>
</feature>
<dbReference type="OrthoDB" id="9133614at2"/>
<protein>
    <submittedName>
        <fullName evidence="2">(2Fe-2S)-binding protein</fullName>
    </submittedName>
</protein>
<dbReference type="AlphaFoldDB" id="A0A5C8Z7T1"/>
<name>A0A5C8Z7T1_9GAMM</name>
<organism evidence="2 3">
    <name type="scientific">Reinekea thalattae</name>
    <dbReference type="NCBI Taxonomy" id="2593301"/>
    <lineage>
        <taxon>Bacteria</taxon>
        <taxon>Pseudomonadati</taxon>
        <taxon>Pseudomonadota</taxon>
        <taxon>Gammaproteobacteria</taxon>
        <taxon>Oceanospirillales</taxon>
        <taxon>Saccharospirillaceae</taxon>
        <taxon>Reinekea</taxon>
    </lineage>
</organism>
<gene>
    <name evidence="2" type="ORF">FME95_01105</name>
</gene>
<dbReference type="Proteomes" id="UP000321764">
    <property type="component" value="Unassembled WGS sequence"/>
</dbReference>
<sequence>MATVYFTSPIMKKNLKVEATTGDRKALLGVIKKHNVPVPHECEDGECGSCLVKVTHLDGDRIKGVMLTDKERMALKSLGKITPKEEENASVHDLPPTYRLACQTMLTDEDILVEFTGEPGGA</sequence>
<dbReference type="InterPro" id="IPR012675">
    <property type="entry name" value="Beta-grasp_dom_sf"/>
</dbReference>
<dbReference type="InterPro" id="IPR001041">
    <property type="entry name" value="2Fe-2S_ferredoxin-type"/>
</dbReference>
<comment type="caution">
    <text evidence="2">The sequence shown here is derived from an EMBL/GenBank/DDBJ whole genome shotgun (WGS) entry which is preliminary data.</text>
</comment>
<dbReference type="Pfam" id="PF00111">
    <property type="entry name" value="Fer2"/>
    <property type="match status" value="1"/>
</dbReference>
<dbReference type="PROSITE" id="PS51085">
    <property type="entry name" value="2FE2S_FER_2"/>
    <property type="match status" value="1"/>
</dbReference>
<dbReference type="InterPro" id="IPR036010">
    <property type="entry name" value="2Fe-2S_ferredoxin-like_sf"/>
</dbReference>
<keyword evidence="3" id="KW-1185">Reference proteome</keyword>
<evidence type="ECO:0000313" key="2">
    <source>
        <dbReference type="EMBL" id="TXR53201.1"/>
    </source>
</evidence>
<dbReference type="EMBL" id="VKAD01000001">
    <property type="protein sequence ID" value="TXR53201.1"/>
    <property type="molecule type" value="Genomic_DNA"/>
</dbReference>
<reference evidence="2 3" key="1">
    <citation type="submission" date="2019-07" db="EMBL/GenBank/DDBJ databases">
        <title>Reinekea sp. strain SSH23 genome sequencing and assembly.</title>
        <authorList>
            <person name="Kim I."/>
        </authorList>
    </citation>
    <scope>NUCLEOTIDE SEQUENCE [LARGE SCALE GENOMIC DNA]</scope>
    <source>
        <strain evidence="2 3">SSH23</strain>
    </source>
</reference>
<proteinExistence type="predicted"/>
<evidence type="ECO:0000259" key="1">
    <source>
        <dbReference type="PROSITE" id="PS51085"/>
    </source>
</evidence>
<dbReference type="CDD" id="cd00207">
    <property type="entry name" value="fer2"/>
    <property type="match status" value="1"/>
</dbReference>
<dbReference type="InterPro" id="IPR006058">
    <property type="entry name" value="2Fe2S_fd_BS"/>
</dbReference>
<dbReference type="GO" id="GO:0051537">
    <property type="term" value="F:2 iron, 2 sulfur cluster binding"/>
    <property type="evidence" value="ECO:0007669"/>
    <property type="project" value="InterPro"/>
</dbReference>